<sequence>MSQIQLLRVFLNQRLTAAAEEIFGAVEQTIAVYQEECCRTKKENDRLQKLLDLVIKPEIKLHRGDLQEVPISEEEVPPEQHHCENKWNPSRLIAAADEIFGVVEQTITDYQEECFRTKEENDRLQKLLDIVINPEVKVHRTDLQKVTVSEEEEIHNILNLRLKMVIRGTREDPGKREMRPEKVNGPVSVLKRK</sequence>
<protein>
    <submittedName>
        <fullName evidence="2">Uncharacterized protein</fullName>
    </submittedName>
</protein>
<reference evidence="2 3" key="1">
    <citation type="submission" date="2024-06" db="EMBL/GenBank/DDBJ databases">
        <authorList>
            <person name="Pan Q."/>
            <person name="Wen M."/>
            <person name="Jouanno E."/>
            <person name="Zahm M."/>
            <person name="Klopp C."/>
            <person name="Cabau C."/>
            <person name="Louis A."/>
            <person name="Berthelot C."/>
            <person name="Parey E."/>
            <person name="Roest Crollius H."/>
            <person name="Montfort J."/>
            <person name="Robinson-Rechavi M."/>
            <person name="Bouchez O."/>
            <person name="Lampietro C."/>
            <person name="Lopez Roques C."/>
            <person name="Donnadieu C."/>
            <person name="Postlethwait J."/>
            <person name="Bobe J."/>
            <person name="Verreycken H."/>
            <person name="Guiguen Y."/>
        </authorList>
    </citation>
    <scope>NUCLEOTIDE SEQUENCE [LARGE SCALE GENOMIC DNA]</scope>
    <source>
        <strain evidence="2">Up_M1</strain>
        <tissue evidence="2">Testis</tissue>
    </source>
</reference>
<accession>A0ABD0W6V5</accession>
<organism evidence="2 3">
    <name type="scientific">Umbra pygmaea</name>
    <name type="common">Eastern mudminnow</name>
    <dbReference type="NCBI Taxonomy" id="75934"/>
    <lineage>
        <taxon>Eukaryota</taxon>
        <taxon>Metazoa</taxon>
        <taxon>Chordata</taxon>
        <taxon>Craniata</taxon>
        <taxon>Vertebrata</taxon>
        <taxon>Euteleostomi</taxon>
        <taxon>Actinopterygii</taxon>
        <taxon>Neopterygii</taxon>
        <taxon>Teleostei</taxon>
        <taxon>Protacanthopterygii</taxon>
        <taxon>Esociformes</taxon>
        <taxon>Umbridae</taxon>
        <taxon>Umbra</taxon>
    </lineage>
</organism>
<comment type="caution">
    <text evidence="2">The sequence shown here is derived from an EMBL/GenBank/DDBJ whole genome shotgun (WGS) entry which is preliminary data.</text>
</comment>
<evidence type="ECO:0000313" key="2">
    <source>
        <dbReference type="EMBL" id="KAL0965138.1"/>
    </source>
</evidence>
<evidence type="ECO:0000256" key="1">
    <source>
        <dbReference type="SAM" id="MobiDB-lite"/>
    </source>
</evidence>
<dbReference type="AlphaFoldDB" id="A0ABD0W6V5"/>
<dbReference type="EMBL" id="JAGEUA010000009">
    <property type="protein sequence ID" value="KAL0965138.1"/>
    <property type="molecule type" value="Genomic_DNA"/>
</dbReference>
<dbReference type="Proteomes" id="UP001557470">
    <property type="component" value="Unassembled WGS sequence"/>
</dbReference>
<feature type="region of interest" description="Disordered" evidence="1">
    <location>
        <begin position="171"/>
        <end position="193"/>
    </location>
</feature>
<keyword evidence="3" id="KW-1185">Reference proteome</keyword>
<proteinExistence type="predicted"/>
<gene>
    <name evidence="2" type="ORF">UPYG_G00277300</name>
</gene>
<evidence type="ECO:0000313" key="3">
    <source>
        <dbReference type="Proteomes" id="UP001557470"/>
    </source>
</evidence>
<feature type="compositionally biased region" description="Basic and acidic residues" evidence="1">
    <location>
        <begin position="171"/>
        <end position="182"/>
    </location>
</feature>
<name>A0ABD0W6V5_UMBPY</name>